<gene>
    <name evidence="3" type="ORF">AMETH_3482</name>
</gene>
<evidence type="ECO:0000256" key="1">
    <source>
        <dbReference type="SAM" id="MobiDB-lite"/>
    </source>
</evidence>
<dbReference type="PANTHER" id="PTHR33993">
    <property type="entry name" value="GLYOXALASE-RELATED"/>
    <property type="match status" value="1"/>
</dbReference>
<dbReference type="SUPFAM" id="SSF54593">
    <property type="entry name" value="Glyoxalase/Bleomycin resistance protein/Dihydroxybiphenyl dioxygenase"/>
    <property type="match status" value="1"/>
</dbReference>
<protein>
    <submittedName>
        <fullName evidence="3">Glyoxalase family protein</fullName>
    </submittedName>
</protein>
<dbReference type="Proteomes" id="UP000062973">
    <property type="component" value="Chromosome"/>
</dbReference>
<dbReference type="PATRIC" id="fig|1068978.7.peg.3719"/>
<dbReference type="Gene3D" id="3.10.180.10">
    <property type="entry name" value="2,3-Dihydroxybiphenyl 1,2-Dioxygenase, domain 1"/>
    <property type="match status" value="1"/>
</dbReference>
<name>A0A076MSE7_AMYME</name>
<organism evidence="3 4">
    <name type="scientific">Amycolatopsis methanolica 239</name>
    <dbReference type="NCBI Taxonomy" id="1068978"/>
    <lineage>
        <taxon>Bacteria</taxon>
        <taxon>Bacillati</taxon>
        <taxon>Actinomycetota</taxon>
        <taxon>Actinomycetes</taxon>
        <taxon>Pseudonocardiales</taxon>
        <taxon>Pseudonocardiaceae</taxon>
        <taxon>Amycolatopsis</taxon>
        <taxon>Amycolatopsis methanolica group</taxon>
    </lineage>
</organism>
<dbReference type="eggNOG" id="COG3324">
    <property type="taxonomic scope" value="Bacteria"/>
</dbReference>
<dbReference type="InterPro" id="IPR029068">
    <property type="entry name" value="Glyas_Bleomycin-R_OHBP_Dase"/>
</dbReference>
<dbReference type="AlphaFoldDB" id="A0A076MSE7"/>
<feature type="region of interest" description="Disordered" evidence="1">
    <location>
        <begin position="39"/>
        <end position="58"/>
    </location>
</feature>
<feature type="domain" description="VOC" evidence="2">
    <location>
        <begin position="4"/>
        <end position="125"/>
    </location>
</feature>
<proteinExistence type="predicted"/>
<dbReference type="KEGG" id="amq:AMETH_3482"/>
<dbReference type="EMBL" id="CP009110">
    <property type="protein sequence ID" value="AIJ23574.1"/>
    <property type="molecule type" value="Genomic_DNA"/>
</dbReference>
<dbReference type="PANTHER" id="PTHR33993:SF2">
    <property type="entry name" value="VOC DOMAIN-CONTAINING PROTEIN"/>
    <property type="match status" value="1"/>
</dbReference>
<dbReference type="InterPro" id="IPR037523">
    <property type="entry name" value="VOC_core"/>
</dbReference>
<dbReference type="STRING" id="1068978.AMETH_3482"/>
<dbReference type="OrthoDB" id="9793039at2"/>
<accession>A0A076MSE7</accession>
<keyword evidence="4" id="KW-1185">Reference proteome</keyword>
<dbReference type="Pfam" id="PF22677">
    <property type="entry name" value="Ble-like_N"/>
    <property type="match status" value="1"/>
</dbReference>
<sequence>MSGRIVHFEIPFDDGERARGFYREAFGWNVTEMPEMNYTSLATGPTSEQGMPSEPGFINGGMFARAESAPKSPVITIDVASIDEALQKIEQLGGSKVVGRTEIPGMGFYAYFADSEGNVVGLWENLPQS</sequence>
<dbReference type="InterPro" id="IPR052164">
    <property type="entry name" value="Anthracycline_SecMetBiosynth"/>
</dbReference>
<dbReference type="HOGENOM" id="CLU_127592_3_1_11"/>
<evidence type="ECO:0000259" key="2">
    <source>
        <dbReference type="PROSITE" id="PS51819"/>
    </source>
</evidence>
<feature type="compositionally biased region" description="Polar residues" evidence="1">
    <location>
        <begin position="39"/>
        <end position="50"/>
    </location>
</feature>
<dbReference type="InterPro" id="IPR053863">
    <property type="entry name" value="Glyoxy/Ble-like_N"/>
</dbReference>
<dbReference type="PROSITE" id="PS51819">
    <property type="entry name" value="VOC"/>
    <property type="match status" value="1"/>
</dbReference>
<evidence type="ECO:0000313" key="3">
    <source>
        <dbReference type="EMBL" id="AIJ23574.1"/>
    </source>
</evidence>
<dbReference type="RefSeq" id="WP_017982410.1">
    <property type="nucleotide sequence ID" value="NZ_AQUL01000001.1"/>
</dbReference>
<evidence type="ECO:0000313" key="4">
    <source>
        <dbReference type="Proteomes" id="UP000062973"/>
    </source>
</evidence>
<dbReference type="CDD" id="cd07247">
    <property type="entry name" value="SgaA_N_like"/>
    <property type="match status" value="1"/>
</dbReference>
<reference evidence="3 4" key="1">
    <citation type="submission" date="2014-07" db="EMBL/GenBank/DDBJ databases">
        <title>Whole Genome Sequence of the Amycolatopsis methanolica 239.</title>
        <authorList>
            <person name="Tang B."/>
        </authorList>
    </citation>
    <scope>NUCLEOTIDE SEQUENCE [LARGE SCALE GENOMIC DNA]</scope>
    <source>
        <strain evidence="3 4">239</strain>
    </source>
</reference>